<reference evidence="3" key="3">
    <citation type="submission" date="2016-02" db="EMBL/GenBank/DDBJ databases">
        <title>Draft genome of pathogenic Streptomyces sp. in Japan.</title>
        <authorList>
            <person name="Tomihama T."/>
            <person name="Ikenaga M."/>
            <person name="Sakai M."/>
            <person name="Okubo T."/>
            <person name="Ikeda S."/>
        </authorList>
    </citation>
    <scope>NUCLEOTIDE SEQUENCE [LARGE SCALE GENOMIC DNA]</scope>
    <source>
        <strain evidence="3">S58</strain>
    </source>
</reference>
<evidence type="ECO:0000313" key="2">
    <source>
        <dbReference type="EMBL" id="GAQ68227.1"/>
    </source>
</evidence>
<accession>A0A117EH59</accession>
<gene>
    <name evidence="2" type="ORF">SsS58_08686</name>
</gene>
<sequence>MPTSVLITVALSVLLGILVIFLPLGGADASAATTADRRKTAETAETPETTEIADGQRNADFPQVHWDLNRGSGAYLAMLDDLRYLAETSAQGRVTPDADTGVDTGIPDDTEPRGFAGIVISGDNDTSAVHAVVRLSDFCVVRFFSDTPPGNVLNLASHVAHRDDTTDDDWSLGKEGYDTLARVANQPLTSVNLSRSSLENSLGDLGFRGIDRTAQARGMLRYLIAITEASRLSPIAQRIASGMDNRSDVFLTAQQVGLMRNWDRC</sequence>
<dbReference type="OrthoDB" id="4091446at2"/>
<dbReference type="SUPFAM" id="SSF56371">
    <property type="entry name" value="Ribosome inactivating proteins (RIP)"/>
    <property type="match status" value="1"/>
</dbReference>
<organism evidence="2 3">
    <name type="scientific">Streptomyces scabiei</name>
    <dbReference type="NCBI Taxonomy" id="1930"/>
    <lineage>
        <taxon>Bacteria</taxon>
        <taxon>Bacillati</taxon>
        <taxon>Actinomycetota</taxon>
        <taxon>Actinomycetes</taxon>
        <taxon>Kitasatosporales</taxon>
        <taxon>Streptomycetaceae</taxon>
        <taxon>Streptomyces</taxon>
    </lineage>
</organism>
<feature type="region of interest" description="Disordered" evidence="1">
    <location>
        <begin position="36"/>
        <end position="58"/>
    </location>
</feature>
<dbReference type="InterPro" id="IPR016138">
    <property type="entry name" value="Ribosome_inactivat_prot_sub1"/>
</dbReference>
<dbReference type="AlphaFoldDB" id="A0A117EH59"/>
<evidence type="ECO:0000256" key="1">
    <source>
        <dbReference type="SAM" id="MobiDB-lite"/>
    </source>
</evidence>
<evidence type="ECO:0000313" key="3">
    <source>
        <dbReference type="Proteomes" id="UP000067448"/>
    </source>
</evidence>
<dbReference type="EMBL" id="BCMM01000093">
    <property type="protein sequence ID" value="GAQ68227.1"/>
    <property type="molecule type" value="Genomic_DNA"/>
</dbReference>
<dbReference type="GO" id="GO:0017148">
    <property type="term" value="P:negative regulation of translation"/>
    <property type="evidence" value="ECO:0007669"/>
    <property type="project" value="InterPro"/>
</dbReference>
<reference evidence="2 3" key="2">
    <citation type="journal article" date="2016" name="Genome Announc.">
        <title>Draft Genome Sequences of Streptomyces scabiei S58, Streptomyces turgidiscabies T45, and Streptomyces acidiscabies a10, the Pathogens of Potato Common Scab, Isolated in Japan.</title>
        <authorList>
            <person name="Tomihama T."/>
            <person name="Nishi Y."/>
            <person name="Sakai M."/>
            <person name="Ikenaga M."/>
            <person name="Okubo T."/>
            <person name="Ikeda S."/>
        </authorList>
    </citation>
    <scope>NUCLEOTIDE SEQUENCE [LARGE SCALE GENOMIC DNA]</scope>
    <source>
        <strain evidence="2 3">S58</strain>
    </source>
</reference>
<protein>
    <submittedName>
        <fullName evidence="2">Ribosome inactivating protein</fullName>
    </submittedName>
</protein>
<reference evidence="3" key="1">
    <citation type="submission" date="2015-11" db="EMBL/GenBank/DDBJ databases">
        <authorList>
            <consortium name="Cross-ministerial Strategic Innovation Promotion Program (SIP) consortium"/>
            <person name="Tomihama T."/>
            <person name="Ikenaga M."/>
            <person name="Sakai M."/>
            <person name="Okubo T."/>
            <person name="Ikeda S."/>
        </authorList>
    </citation>
    <scope>NUCLEOTIDE SEQUENCE [LARGE SCALE GENOMIC DNA]</scope>
    <source>
        <strain evidence="3">S58</strain>
    </source>
</reference>
<dbReference type="Proteomes" id="UP000067448">
    <property type="component" value="Unassembled WGS sequence"/>
</dbReference>
<dbReference type="Pfam" id="PF00161">
    <property type="entry name" value="RIP"/>
    <property type="match status" value="1"/>
</dbReference>
<dbReference type="InterPro" id="IPR001574">
    <property type="entry name" value="Ribosome_inactivat_prot"/>
</dbReference>
<name>A0A117EH59_STRSC</name>
<dbReference type="RefSeq" id="WP_059085110.1">
    <property type="nucleotide sequence ID" value="NZ_BCMM01000093.1"/>
</dbReference>
<dbReference type="Gene3D" id="3.40.420.10">
    <property type="entry name" value="Ricin (A subunit), domain 1"/>
    <property type="match status" value="1"/>
</dbReference>
<dbReference type="InterPro" id="IPR036041">
    <property type="entry name" value="Ribosome-inact_prot_sf"/>
</dbReference>
<dbReference type="GO" id="GO:0030598">
    <property type="term" value="F:rRNA N-glycosylase activity"/>
    <property type="evidence" value="ECO:0007669"/>
    <property type="project" value="InterPro"/>
</dbReference>
<comment type="caution">
    <text evidence="2">The sequence shown here is derived from an EMBL/GenBank/DDBJ whole genome shotgun (WGS) entry which is preliminary data.</text>
</comment>
<proteinExistence type="predicted"/>